<evidence type="ECO:0000256" key="11">
    <source>
        <dbReference type="SAM" id="MobiDB-lite"/>
    </source>
</evidence>
<keyword evidence="4 8" id="KW-0863">Zinc-finger</keyword>
<dbReference type="PIRSF" id="PIRSF006704">
    <property type="entry name" value="TF_IIS"/>
    <property type="match status" value="1"/>
</dbReference>
<dbReference type="PROSITE" id="PS51319">
    <property type="entry name" value="TFIIS_N"/>
    <property type="match status" value="1"/>
</dbReference>
<dbReference type="PROSITE" id="PS51133">
    <property type="entry name" value="ZF_TFIIS_2"/>
    <property type="match status" value="1"/>
</dbReference>
<dbReference type="Pfam" id="PF08711">
    <property type="entry name" value="Med26"/>
    <property type="match status" value="1"/>
</dbReference>
<dbReference type="PANTHER" id="PTHR11477">
    <property type="entry name" value="TRANSCRIPTION FACTOR S-II ZINC FINGER DOMAIN-CONTAINING PROTEIN"/>
    <property type="match status" value="1"/>
</dbReference>
<feature type="compositionally biased region" description="Basic and acidic residues" evidence="11">
    <location>
        <begin position="114"/>
        <end position="126"/>
    </location>
</feature>
<dbReference type="InterPro" id="IPR003617">
    <property type="entry name" value="TFIIS/CRSP70_N_sub"/>
</dbReference>
<name>A0ABM1EGA9_PRICU</name>
<evidence type="ECO:0000259" key="12">
    <source>
        <dbReference type="PROSITE" id="PS51133"/>
    </source>
</evidence>
<keyword evidence="15" id="KW-1185">Reference proteome</keyword>
<evidence type="ECO:0000256" key="8">
    <source>
        <dbReference type="PROSITE-ProRule" id="PRU00472"/>
    </source>
</evidence>
<proteinExistence type="inferred from homology"/>
<evidence type="ECO:0000313" key="16">
    <source>
        <dbReference type="RefSeq" id="XP_014671230.1"/>
    </source>
</evidence>
<dbReference type="InterPro" id="IPR035441">
    <property type="entry name" value="TFIIS/LEDGF_dom_sf"/>
</dbReference>
<keyword evidence="10" id="KW-0804">Transcription</keyword>
<feature type="region of interest" description="Disordered" evidence="11">
    <location>
        <begin position="107"/>
        <end position="134"/>
    </location>
</feature>
<feature type="domain" description="TFIIS N-terminal" evidence="13">
    <location>
        <begin position="5"/>
        <end position="82"/>
    </location>
</feature>
<dbReference type="SMART" id="SM00510">
    <property type="entry name" value="TFS2M"/>
    <property type="match status" value="1"/>
</dbReference>
<keyword evidence="6 9" id="KW-0539">Nucleus</keyword>
<evidence type="ECO:0000256" key="1">
    <source>
        <dbReference type="ARBA" id="ARBA00004123"/>
    </source>
</evidence>
<feature type="domain" description="TFIIS-type" evidence="12">
    <location>
        <begin position="271"/>
        <end position="311"/>
    </location>
</feature>
<dbReference type="SMART" id="SM00509">
    <property type="entry name" value="TFS2N"/>
    <property type="match status" value="1"/>
</dbReference>
<dbReference type="CDD" id="cd00183">
    <property type="entry name" value="TFIIS_I"/>
    <property type="match status" value="1"/>
</dbReference>
<dbReference type="PANTHER" id="PTHR11477:SF0">
    <property type="entry name" value="IP08861P-RELATED"/>
    <property type="match status" value="1"/>
</dbReference>
<comment type="function">
    <text evidence="7">Necessary for efficient RNA polymerase II transcription elongation past template-encoded arresting sites. The arresting sites in DNA have the property of trapping a certain fraction of elongating RNA polymerases that pass through, resulting in locked ternary complexes. Cleavage of the nascent transcript by S-II allows the resumption of elongation from the new 3'-terminus.</text>
</comment>
<comment type="subcellular location">
    <subcellularLocation>
        <location evidence="1 9 10">Nucleus</location>
    </subcellularLocation>
</comment>
<dbReference type="SUPFAM" id="SSF47676">
    <property type="entry name" value="Conserved domain common to transcription factors TFIIS, elongin A, CRSP70"/>
    <property type="match status" value="1"/>
</dbReference>
<sequence>MGCEEEVLRVGKKLEKMVAKKNTEGALDLLKALQNMPITLEVLQKTRIGMSVNSLRKQSKDEDVGTLAKALIKVWKKLLSGCMYTSSSANQQPANYSLPTSVSTTSLTSLAKESNGRDTDVADSKDNNGASNAEKAQCSFRADNIQATNDSLRLKCREMITMALKSDPQPESVVYAHEDLAAQIEDIIFKEFGNTDMKYKTRVRSRVANLKDPKNPMLKERVLVGMIEPERIAVMSSEEMASDDLKDLRKKLTKEAINDHQMSVQGGTETDLFKCGRCRKTRCTYNQVQTRSADEPMTTFVFCLECGHRWKFC</sequence>
<dbReference type="InterPro" id="IPR003618">
    <property type="entry name" value="TFIIS_cen_dom"/>
</dbReference>
<protein>
    <recommendedName>
        <fullName evidence="10">Transcription elongation factor</fullName>
    </recommendedName>
</protein>
<evidence type="ECO:0000256" key="3">
    <source>
        <dbReference type="ARBA" id="ARBA00022723"/>
    </source>
</evidence>
<dbReference type="Proteomes" id="UP000695022">
    <property type="component" value="Unplaced"/>
</dbReference>
<dbReference type="Gene3D" id="1.20.930.10">
    <property type="entry name" value="Conserved domain common to transcription factors TFIIS, elongin A, CRSP70"/>
    <property type="match status" value="1"/>
</dbReference>
<accession>A0ABM1EGA9</accession>
<evidence type="ECO:0000256" key="2">
    <source>
        <dbReference type="ARBA" id="ARBA00009647"/>
    </source>
</evidence>
<dbReference type="Pfam" id="PF07500">
    <property type="entry name" value="TFIIS_M"/>
    <property type="match status" value="1"/>
</dbReference>
<evidence type="ECO:0000256" key="4">
    <source>
        <dbReference type="ARBA" id="ARBA00022771"/>
    </source>
</evidence>
<dbReference type="RefSeq" id="XP_014671230.1">
    <property type="nucleotide sequence ID" value="XM_014815744.1"/>
</dbReference>
<dbReference type="PROSITE" id="PS51321">
    <property type="entry name" value="TFIIS_CENTRAL"/>
    <property type="match status" value="1"/>
</dbReference>
<dbReference type="NCBIfam" id="TIGR01385">
    <property type="entry name" value="TFSII"/>
    <property type="match status" value="1"/>
</dbReference>
<dbReference type="InterPro" id="IPR036575">
    <property type="entry name" value="TFIIS_cen_dom_sf"/>
</dbReference>
<comment type="similarity">
    <text evidence="2 10">Belongs to the TFS-II family.</text>
</comment>
<evidence type="ECO:0000256" key="9">
    <source>
        <dbReference type="PROSITE-ProRule" id="PRU00649"/>
    </source>
</evidence>
<evidence type="ECO:0000256" key="6">
    <source>
        <dbReference type="ARBA" id="ARBA00023242"/>
    </source>
</evidence>
<dbReference type="InterPro" id="IPR006289">
    <property type="entry name" value="TFSII"/>
</dbReference>
<gene>
    <name evidence="16" type="primary">LOC106811999</name>
</gene>
<dbReference type="SUPFAM" id="SSF46942">
    <property type="entry name" value="Elongation factor TFIIS domain 2"/>
    <property type="match status" value="1"/>
</dbReference>
<dbReference type="Gene3D" id="2.20.25.10">
    <property type="match status" value="1"/>
</dbReference>
<feature type="domain" description="TFIIS central" evidence="14">
    <location>
        <begin position="152"/>
        <end position="268"/>
    </location>
</feature>
<evidence type="ECO:0000259" key="14">
    <source>
        <dbReference type="PROSITE" id="PS51321"/>
    </source>
</evidence>
<keyword evidence="10" id="KW-0805">Transcription regulation</keyword>
<keyword evidence="5 10" id="KW-0862">Zinc</keyword>
<dbReference type="PROSITE" id="PS00466">
    <property type="entry name" value="ZF_TFIIS_1"/>
    <property type="match status" value="1"/>
</dbReference>
<keyword evidence="10" id="KW-0238">DNA-binding</keyword>
<dbReference type="SMART" id="SM00440">
    <property type="entry name" value="ZnF_C2C2"/>
    <property type="match status" value="1"/>
</dbReference>
<dbReference type="Gene3D" id="1.10.472.30">
    <property type="entry name" value="Transcription elongation factor S-II, central domain"/>
    <property type="match status" value="1"/>
</dbReference>
<evidence type="ECO:0000313" key="15">
    <source>
        <dbReference type="Proteomes" id="UP000695022"/>
    </source>
</evidence>
<evidence type="ECO:0000259" key="13">
    <source>
        <dbReference type="PROSITE" id="PS51319"/>
    </source>
</evidence>
<evidence type="ECO:0000256" key="10">
    <source>
        <dbReference type="RuleBase" id="RU368078"/>
    </source>
</evidence>
<organism evidence="15 16">
    <name type="scientific">Priapulus caudatus</name>
    <name type="common">Priapulid worm</name>
    <dbReference type="NCBI Taxonomy" id="37621"/>
    <lineage>
        <taxon>Eukaryota</taxon>
        <taxon>Metazoa</taxon>
        <taxon>Ecdysozoa</taxon>
        <taxon>Scalidophora</taxon>
        <taxon>Priapulida</taxon>
        <taxon>Priapulimorpha</taxon>
        <taxon>Priapulimorphida</taxon>
        <taxon>Priapulidae</taxon>
        <taxon>Priapulus</taxon>
    </lineage>
</organism>
<reference evidence="16" key="1">
    <citation type="submission" date="2025-08" db="UniProtKB">
        <authorList>
            <consortium name="RefSeq"/>
        </authorList>
    </citation>
    <scope>IDENTIFICATION</scope>
</reference>
<keyword evidence="3 10" id="KW-0479">Metal-binding</keyword>
<dbReference type="InterPro" id="IPR001222">
    <property type="entry name" value="Znf_TFIIS"/>
</dbReference>
<dbReference type="Pfam" id="PF01096">
    <property type="entry name" value="Zn_ribbon_TFIIS"/>
    <property type="match status" value="1"/>
</dbReference>
<dbReference type="InterPro" id="IPR017923">
    <property type="entry name" value="TFIIS_N"/>
</dbReference>
<dbReference type="InterPro" id="IPR035100">
    <property type="entry name" value="TF_IIS-typ"/>
</dbReference>
<dbReference type="SUPFAM" id="SSF57783">
    <property type="entry name" value="Zinc beta-ribbon"/>
    <property type="match status" value="1"/>
</dbReference>
<dbReference type="GeneID" id="106811999"/>
<evidence type="ECO:0000256" key="7">
    <source>
        <dbReference type="ARBA" id="ARBA00025408"/>
    </source>
</evidence>
<dbReference type="CDD" id="cd13749">
    <property type="entry name" value="Zn-ribbon_TFIIS"/>
    <property type="match status" value="1"/>
</dbReference>
<evidence type="ECO:0000256" key="5">
    <source>
        <dbReference type="ARBA" id="ARBA00022833"/>
    </source>
</evidence>